<dbReference type="SUPFAM" id="SSF50494">
    <property type="entry name" value="Trypsin-like serine proteases"/>
    <property type="match status" value="1"/>
</dbReference>
<dbReference type="AlphaFoldDB" id="A0A8S1GTT6"/>
<sequence length="322" mass="36141">MLRSASLLFYLFILFSSSTSFRPIWIGGEFRETSFLTRNDSEDIGLACGFQKDSDRKEFPWAVSFMVDGVNKLGGSIISPYHIITAAHGFMTTLGSGGYPCFSSHYRSIDFLRSTRVIAYGGRCIRGLSKTLRNDPECVKPDVMFTKIRSVLIDGNFALYGCHGGHDWAIVEVEEPMIFSDDVIPICLPTPNMKLKEILTVPGWGRGYIFNQSGPLVHETPMELDPHCKKRPWSDRLPIQADDFLCATSIFPKDYFAPRTCHGDSGSGLEQRDHLDRASLIAMVSFGTGGCPANMLARFTRVDRYLKEICRYTGLCYSFVEE</sequence>
<comment type="caution">
    <text evidence="3">The sequence shown here is derived from an EMBL/GenBank/DDBJ whole genome shotgun (WGS) entry which is preliminary data.</text>
</comment>
<evidence type="ECO:0000256" key="1">
    <source>
        <dbReference type="SAM" id="SignalP"/>
    </source>
</evidence>
<dbReference type="PANTHER" id="PTHR24260">
    <property type="match status" value="1"/>
</dbReference>
<gene>
    <name evidence="3" type="ORF">CAUJ_LOCUS2975</name>
</gene>
<dbReference type="InterPro" id="IPR051333">
    <property type="entry name" value="CLIP_Serine_Protease"/>
</dbReference>
<feature type="chain" id="PRO_5035782845" description="Peptidase S1 domain-containing protein" evidence="1">
    <location>
        <begin position="21"/>
        <end position="322"/>
    </location>
</feature>
<dbReference type="GO" id="GO:0006508">
    <property type="term" value="P:proteolysis"/>
    <property type="evidence" value="ECO:0007669"/>
    <property type="project" value="InterPro"/>
</dbReference>
<dbReference type="Proteomes" id="UP000835052">
    <property type="component" value="Unassembled WGS sequence"/>
</dbReference>
<dbReference type="InterPro" id="IPR009003">
    <property type="entry name" value="Peptidase_S1_PA"/>
</dbReference>
<dbReference type="GO" id="GO:0004252">
    <property type="term" value="F:serine-type endopeptidase activity"/>
    <property type="evidence" value="ECO:0007669"/>
    <property type="project" value="InterPro"/>
</dbReference>
<proteinExistence type="predicted"/>
<dbReference type="PANTHER" id="PTHR24260:SF106">
    <property type="entry name" value="PEPTIDASE S1 DOMAIN-CONTAINING PROTEIN"/>
    <property type="match status" value="1"/>
</dbReference>
<name>A0A8S1GTT6_9PELO</name>
<keyword evidence="4" id="KW-1185">Reference proteome</keyword>
<keyword evidence="1" id="KW-0732">Signal</keyword>
<protein>
    <recommendedName>
        <fullName evidence="2">Peptidase S1 domain-containing protein</fullName>
    </recommendedName>
</protein>
<feature type="domain" description="Peptidase S1" evidence="2">
    <location>
        <begin position="25"/>
        <end position="314"/>
    </location>
</feature>
<dbReference type="EMBL" id="CAJGYM010000005">
    <property type="protein sequence ID" value="CAD6187056.1"/>
    <property type="molecule type" value="Genomic_DNA"/>
</dbReference>
<reference evidence="3" key="1">
    <citation type="submission" date="2020-10" db="EMBL/GenBank/DDBJ databases">
        <authorList>
            <person name="Kikuchi T."/>
        </authorList>
    </citation>
    <scope>NUCLEOTIDE SEQUENCE</scope>
    <source>
        <strain evidence="3">NKZ352</strain>
    </source>
</reference>
<dbReference type="InterPro" id="IPR001254">
    <property type="entry name" value="Trypsin_dom"/>
</dbReference>
<evidence type="ECO:0000313" key="4">
    <source>
        <dbReference type="Proteomes" id="UP000835052"/>
    </source>
</evidence>
<dbReference type="Gene3D" id="2.40.10.10">
    <property type="entry name" value="Trypsin-like serine proteases"/>
    <property type="match status" value="1"/>
</dbReference>
<evidence type="ECO:0000259" key="2">
    <source>
        <dbReference type="PROSITE" id="PS50240"/>
    </source>
</evidence>
<dbReference type="InterPro" id="IPR043504">
    <property type="entry name" value="Peptidase_S1_PA_chymotrypsin"/>
</dbReference>
<feature type="signal peptide" evidence="1">
    <location>
        <begin position="1"/>
        <end position="20"/>
    </location>
</feature>
<dbReference type="Pfam" id="PF00089">
    <property type="entry name" value="Trypsin"/>
    <property type="match status" value="1"/>
</dbReference>
<dbReference type="PROSITE" id="PS50240">
    <property type="entry name" value="TRYPSIN_DOM"/>
    <property type="match status" value="1"/>
</dbReference>
<dbReference type="SMART" id="SM00020">
    <property type="entry name" value="Tryp_SPc"/>
    <property type="match status" value="1"/>
</dbReference>
<organism evidence="3 4">
    <name type="scientific">Caenorhabditis auriculariae</name>
    <dbReference type="NCBI Taxonomy" id="2777116"/>
    <lineage>
        <taxon>Eukaryota</taxon>
        <taxon>Metazoa</taxon>
        <taxon>Ecdysozoa</taxon>
        <taxon>Nematoda</taxon>
        <taxon>Chromadorea</taxon>
        <taxon>Rhabditida</taxon>
        <taxon>Rhabditina</taxon>
        <taxon>Rhabditomorpha</taxon>
        <taxon>Rhabditoidea</taxon>
        <taxon>Rhabditidae</taxon>
        <taxon>Peloderinae</taxon>
        <taxon>Caenorhabditis</taxon>
    </lineage>
</organism>
<dbReference type="OrthoDB" id="6380398at2759"/>
<accession>A0A8S1GTT6</accession>
<evidence type="ECO:0000313" key="3">
    <source>
        <dbReference type="EMBL" id="CAD6187056.1"/>
    </source>
</evidence>